<dbReference type="InterPro" id="IPR011527">
    <property type="entry name" value="ABC1_TM_dom"/>
</dbReference>
<dbReference type="GO" id="GO:0005524">
    <property type="term" value="F:ATP binding"/>
    <property type="evidence" value="ECO:0007669"/>
    <property type="project" value="UniProtKB-KW"/>
</dbReference>
<dbReference type="GO" id="GO:0005886">
    <property type="term" value="C:plasma membrane"/>
    <property type="evidence" value="ECO:0007669"/>
    <property type="project" value="UniProtKB-SubCell"/>
</dbReference>
<dbReference type="GO" id="GO:0034040">
    <property type="term" value="F:ATPase-coupled lipid transmembrane transporter activity"/>
    <property type="evidence" value="ECO:0007669"/>
    <property type="project" value="TreeGrafter"/>
</dbReference>
<evidence type="ECO:0000259" key="9">
    <source>
        <dbReference type="PROSITE" id="PS50893"/>
    </source>
</evidence>
<evidence type="ECO:0000256" key="1">
    <source>
        <dbReference type="ARBA" id="ARBA00004651"/>
    </source>
</evidence>
<dbReference type="SUPFAM" id="SSF52540">
    <property type="entry name" value="P-loop containing nucleoside triphosphate hydrolases"/>
    <property type="match status" value="1"/>
</dbReference>
<evidence type="ECO:0000256" key="2">
    <source>
        <dbReference type="ARBA" id="ARBA00022448"/>
    </source>
</evidence>
<dbReference type="PANTHER" id="PTHR24221">
    <property type="entry name" value="ATP-BINDING CASSETTE SUB-FAMILY B"/>
    <property type="match status" value="1"/>
</dbReference>
<dbReference type="InterPro" id="IPR017871">
    <property type="entry name" value="ABC_transporter-like_CS"/>
</dbReference>
<dbReference type="SUPFAM" id="SSF90123">
    <property type="entry name" value="ABC transporter transmembrane region"/>
    <property type="match status" value="1"/>
</dbReference>
<dbReference type="GO" id="GO:0140359">
    <property type="term" value="F:ABC-type transporter activity"/>
    <property type="evidence" value="ECO:0007669"/>
    <property type="project" value="InterPro"/>
</dbReference>
<dbReference type="KEGG" id="emi:Emin_0880"/>
<feature type="transmembrane region" description="Helical" evidence="8">
    <location>
        <begin position="54"/>
        <end position="77"/>
    </location>
</feature>
<dbReference type="OrthoDB" id="9772049at2"/>
<dbReference type="PROSITE" id="PS50893">
    <property type="entry name" value="ABC_TRANSPORTER_2"/>
    <property type="match status" value="1"/>
</dbReference>
<sequence length="579" mass="64591">MIKILNAATQGQAKKMLPMLGWTVLEYALRGAPYAVLLFVVYELFKPLETPGAILNTAAIMKACIILFIIIVLLCIVNTKSFFSAYKDGYTICAGVRLKMADHLRRLSMGFYNAKDPGDIGAYLVNDYANIEQLVTHLVPQVVGGVTMPLVLLISLAFFNLKLALAAGGVILLALPALLISIKICRFAGKIHQQTKTSADSRMIEYIQGIKFIKAFNLGGDKFERLENAFRKLKIDSIRLEGGSGPTIILSSLVLNTGIVIIMLYGFKLFTAGQLELSVYLMFLILGSRIYEPLLQSLIFIGLITYMNLGVERMETLRKTPPIKEGKNNEKIKNFDIEFEDITFSYHNKQVIKNLSAKINSHALTAFVGPSGSGKTTLTRLIARFWDVDSGAVKLNGVNIKDYKLDNLLSCISMIFQDVYLFKDTIYNNIKIGKEDATEEEIFEAAKKARCHDFIMALPNQYNTLVGEAGSTLSGGERQRISIARAILKDAPIILIDEATAFLDPENELHIQQAINDLVKDKTVIVIAHRLNTIREADNIIVINNGKVEQQGRHDDLLSQGGIYKNLWDEQQLIKNWKF</sequence>
<dbReference type="InterPro" id="IPR039421">
    <property type="entry name" value="Type_1_exporter"/>
</dbReference>
<feature type="transmembrane region" description="Helical" evidence="8">
    <location>
        <begin position="20"/>
        <end position="42"/>
    </location>
</feature>
<dbReference type="PANTHER" id="PTHR24221:SF397">
    <property type="entry name" value="ABC TRANSPORTER, ATP-BINDING TRANSMEMBRANE PROTEIN"/>
    <property type="match status" value="1"/>
</dbReference>
<evidence type="ECO:0000259" key="10">
    <source>
        <dbReference type="PROSITE" id="PS50929"/>
    </source>
</evidence>
<keyword evidence="2" id="KW-0813">Transport</keyword>
<keyword evidence="4" id="KW-0547">Nucleotide-binding</keyword>
<proteinExistence type="predicted"/>
<keyword evidence="6 8" id="KW-1133">Transmembrane helix</keyword>
<dbReference type="HOGENOM" id="CLU_000604_84_9_0"/>
<feature type="transmembrane region" description="Helical" evidence="8">
    <location>
        <begin position="138"/>
        <end position="159"/>
    </location>
</feature>
<feature type="transmembrane region" description="Helical" evidence="8">
    <location>
        <begin position="290"/>
        <end position="309"/>
    </location>
</feature>
<dbReference type="PROSITE" id="PS00211">
    <property type="entry name" value="ABC_TRANSPORTER_1"/>
    <property type="match status" value="1"/>
</dbReference>
<feature type="domain" description="ABC transporter" evidence="9">
    <location>
        <begin position="337"/>
        <end position="570"/>
    </location>
</feature>
<name>B2KD39_ELUMP</name>
<dbReference type="RefSeq" id="WP_012415050.1">
    <property type="nucleotide sequence ID" value="NC_010644.1"/>
</dbReference>
<protein>
    <submittedName>
        <fullName evidence="11">ABC-type multidrug transport system</fullName>
    </submittedName>
</protein>
<dbReference type="FunFam" id="3.40.50.300:FF:000287">
    <property type="entry name" value="Multidrug ABC transporter ATP-binding protein"/>
    <property type="match status" value="1"/>
</dbReference>
<dbReference type="STRING" id="445932.Emin_0880"/>
<dbReference type="InterPro" id="IPR003593">
    <property type="entry name" value="AAA+_ATPase"/>
</dbReference>
<dbReference type="Proteomes" id="UP000001029">
    <property type="component" value="Chromosome"/>
</dbReference>
<dbReference type="AlphaFoldDB" id="B2KD39"/>
<evidence type="ECO:0000256" key="5">
    <source>
        <dbReference type="ARBA" id="ARBA00022840"/>
    </source>
</evidence>
<gene>
    <name evidence="11" type="ordered locus">Emin_0880</name>
</gene>
<evidence type="ECO:0000256" key="3">
    <source>
        <dbReference type="ARBA" id="ARBA00022692"/>
    </source>
</evidence>
<feature type="domain" description="ABC transmembrane type-1" evidence="10">
    <location>
        <begin position="1"/>
        <end position="296"/>
    </location>
</feature>
<organism evidence="11 12">
    <name type="scientific">Elusimicrobium minutum (strain Pei191)</name>
    <dbReference type="NCBI Taxonomy" id="445932"/>
    <lineage>
        <taxon>Bacteria</taxon>
        <taxon>Pseudomonadati</taxon>
        <taxon>Elusimicrobiota</taxon>
        <taxon>Elusimicrobia</taxon>
        <taxon>Elusimicrobiales</taxon>
        <taxon>Elusimicrobiaceae</taxon>
        <taxon>Elusimicrobium</taxon>
    </lineage>
</organism>
<dbReference type="Pfam" id="PF00005">
    <property type="entry name" value="ABC_tran"/>
    <property type="match status" value="1"/>
</dbReference>
<comment type="subcellular location">
    <subcellularLocation>
        <location evidence="1">Cell membrane</location>
        <topology evidence="1">Multi-pass membrane protein</topology>
    </subcellularLocation>
</comment>
<evidence type="ECO:0000313" key="12">
    <source>
        <dbReference type="Proteomes" id="UP000001029"/>
    </source>
</evidence>
<keyword evidence="12" id="KW-1185">Reference proteome</keyword>
<dbReference type="InterPro" id="IPR027417">
    <property type="entry name" value="P-loop_NTPase"/>
</dbReference>
<dbReference type="EMBL" id="CP001055">
    <property type="protein sequence ID" value="ACC98435.1"/>
    <property type="molecule type" value="Genomic_DNA"/>
</dbReference>
<dbReference type="Gene3D" id="3.40.50.300">
    <property type="entry name" value="P-loop containing nucleotide triphosphate hydrolases"/>
    <property type="match status" value="1"/>
</dbReference>
<evidence type="ECO:0000256" key="7">
    <source>
        <dbReference type="ARBA" id="ARBA00023136"/>
    </source>
</evidence>
<keyword evidence="3 8" id="KW-0812">Transmembrane</keyword>
<evidence type="ECO:0000256" key="8">
    <source>
        <dbReference type="SAM" id="Phobius"/>
    </source>
</evidence>
<evidence type="ECO:0000256" key="6">
    <source>
        <dbReference type="ARBA" id="ARBA00022989"/>
    </source>
</evidence>
<accession>B2KD39</accession>
<dbReference type="Gene3D" id="1.20.1560.10">
    <property type="entry name" value="ABC transporter type 1, transmembrane domain"/>
    <property type="match status" value="1"/>
</dbReference>
<dbReference type="Pfam" id="PF00664">
    <property type="entry name" value="ABC_membrane"/>
    <property type="match status" value="1"/>
</dbReference>
<keyword evidence="7 8" id="KW-0472">Membrane</keyword>
<evidence type="ECO:0000313" key="11">
    <source>
        <dbReference type="EMBL" id="ACC98435.1"/>
    </source>
</evidence>
<dbReference type="SMART" id="SM00382">
    <property type="entry name" value="AAA"/>
    <property type="match status" value="1"/>
</dbReference>
<feature type="transmembrane region" description="Helical" evidence="8">
    <location>
        <begin position="165"/>
        <end position="185"/>
    </location>
</feature>
<dbReference type="GO" id="GO:0016887">
    <property type="term" value="F:ATP hydrolysis activity"/>
    <property type="evidence" value="ECO:0007669"/>
    <property type="project" value="InterPro"/>
</dbReference>
<keyword evidence="5" id="KW-0067">ATP-binding</keyword>
<dbReference type="InterPro" id="IPR036640">
    <property type="entry name" value="ABC1_TM_sf"/>
</dbReference>
<evidence type="ECO:0000256" key="4">
    <source>
        <dbReference type="ARBA" id="ARBA00022741"/>
    </source>
</evidence>
<reference evidence="11 12" key="1">
    <citation type="journal article" date="2009" name="Appl. Environ. Microbiol.">
        <title>Genomic analysis of 'Elusimicrobium minutum,' the first cultivated representative of the phylum 'Elusimicrobia' (formerly termite group 1).</title>
        <authorList>
            <person name="Herlemann D.P.R."/>
            <person name="Geissinger O."/>
            <person name="Ikeda-Ohtsubo W."/>
            <person name="Kunin V."/>
            <person name="Sun H."/>
            <person name="Lapidus A."/>
            <person name="Hugenholtz P."/>
            <person name="Brune A."/>
        </authorList>
    </citation>
    <scope>NUCLEOTIDE SEQUENCE [LARGE SCALE GENOMIC DNA]</scope>
    <source>
        <strain evidence="11 12">Pei191</strain>
    </source>
</reference>
<dbReference type="PROSITE" id="PS50929">
    <property type="entry name" value="ABC_TM1F"/>
    <property type="match status" value="1"/>
</dbReference>
<feature type="transmembrane region" description="Helical" evidence="8">
    <location>
        <begin position="248"/>
        <end position="270"/>
    </location>
</feature>
<dbReference type="InterPro" id="IPR003439">
    <property type="entry name" value="ABC_transporter-like_ATP-bd"/>
</dbReference>